<feature type="compositionally biased region" description="Basic and acidic residues" evidence="2">
    <location>
        <begin position="517"/>
        <end position="537"/>
    </location>
</feature>
<gene>
    <name evidence="5" type="ORF">BU24DRAFT_458648</name>
</gene>
<evidence type="ECO:0000313" key="6">
    <source>
        <dbReference type="Proteomes" id="UP000799778"/>
    </source>
</evidence>
<keyword evidence="6" id="KW-1185">Reference proteome</keyword>
<evidence type="ECO:0000256" key="2">
    <source>
        <dbReference type="SAM" id="MobiDB-lite"/>
    </source>
</evidence>
<keyword evidence="3" id="KW-0812">Transmembrane</keyword>
<organism evidence="5 6">
    <name type="scientific">Aaosphaeria arxii CBS 175.79</name>
    <dbReference type="NCBI Taxonomy" id="1450172"/>
    <lineage>
        <taxon>Eukaryota</taxon>
        <taxon>Fungi</taxon>
        <taxon>Dikarya</taxon>
        <taxon>Ascomycota</taxon>
        <taxon>Pezizomycotina</taxon>
        <taxon>Dothideomycetes</taxon>
        <taxon>Pleosporomycetidae</taxon>
        <taxon>Pleosporales</taxon>
        <taxon>Pleosporales incertae sedis</taxon>
        <taxon>Aaosphaeria</taxon>
    </lineage>
</organism>
<dbReference type="SUPFAM" id="SSF53254">
    <property type="entry name" value="Phosphoglycerate mutase-like"/>
    <property type="match status" value="1"/>
</dbReference>
<dbReference type="Gene3D" id="3.40.50.1240">
    <property type="entry name" value="Phosphoglycerate mutase-like"/>
    <property type="match status" value="1"/>
</dbReference>
<evidence type="ECO:0000256" key="1">
    <source>
        <dbReference type="ARBA" id="ARBA00005375"/>
    </source>
</evidence>
<keyword evidence="3" id="KW-1133">Transmembrane helix</keyword>
<dbReference type="CDD" id="cd07061">
    <property type="entry name" value="HP_HAP_like"/>
    <property type="match status" value="1"/>
</dbReference>
<dbReference type="OrthoDB" id="258392at2759"/>
<dbReference type="GeneID" id="54289055"/>
<keyword evidence="3" id="KW-0472">Membrane</keyword>
<dbReference type="AlphaFoldDB" id="A0A6A5Y262"/>
<dbReference type="EMBL" id="ML978067">
    <property type="protein sequence ID" value="KAF2018920.1"/>
    <property type="molecule type" value="Genomic_DNA"/>
</dbReference>
<reference evidence="5" key="1">
    <citation type="journal article" date="2020" name="Stud. Mycol.">
        <title>101 Dothideomycetes genomes: a test case for predicting lifestyles and emergence of pathogens.</title>
        <authorList>
            <person name="Haridas S."/>
            <person name="Albert R."/>
            <person name="Binder M."/>
            <person name="Bloem J."/>
            <person name="Labutti K."/>
            <person name="Salamov A."/>
            <person name="Andreopoulos B."/>
            <person name="Baker S."/>
            <person name="Barry K."/>
            <person name="Bills G."/>
            <person name="Bluhm B."/>
            <person name="Cannon C."/>
            <person name="Castanera R."/>
            <person name="Culley D."/>
            <person name="Daum C."/>
            <person name="Ezra D."/>
            <person name="Gonzalez J."/>
            <person name="Henrissat B."/>
            <person name="Kuo A."/>
            <person name="Liang C."/>
            <person name="Lipzen A."/>
            <person name="Lutzoni F."/>
            <person name="Magnuson J."/>
            <person name="Mondo S."/>
            <person name="Nolan M."/>
            <person name="Ohm R."/>
            <person name="Pangilinan J."/>
            <person name="Park H.-J."/>
            <person name="Ramirez L."/>
            <person name="Alfaro M."/>
            <person name="Sun H."/>
            <person name="Tritt A."/>
            <person name="Yoshinaga Y."/>
            <person name="Zwiers L.-H."/>
            <person name="Turgeon B."/>
            <person name="Goodwin S."/>
            <person name="Spatafora J."/>
            <person name="Crous P."/>
            <person name="Grigoriev I."/>
        </authorList>
    </citation>
    <scope>NUCLEOTIDE SEQUENCE</scope>
    <source>
        <strain evidence="5">CBS 175.79</strain>
    </source>
</reference>
<sequence length="569" mass="63600">MFALPLALMATAWLVEAEPNNEFFHPHAVVAFIRTGEKTPQLLDGPTTLTNLGAQQMYRLGQLFRGRYIDAASGDTAMGEQPLPDISPNIVDSQQLFIRSLDIPNVFSSAQAFMQGLYPPYKGNATNSLNETDFEMPLAGYQYAQIDSLSPRDPMSIYIGGEKYCPTSRADTLMYEVTDAFQETRMESREFYESLSLDLLSNTMTESQLDYYNAEKIYEYILYRSRHEQTIRDQLSNGTILDTLRYYTDLKAWYSYGNTSSSTSDQDYRAMAGRTLAAQVLGKFQEIVRDEGSYMGSASPLSLMFGDYQPFVSFFSLAMLDEKHSNFMAMPDFASTMIFELYSRGRNSSFPENATTDLYVRFRFQNGTDYKNNDIQSFVLFNKPNAEGDMTWPEFENMMSRIMVNEVADWCEECSSNSQFCWGATGTTVITRLREKAKSGLAPAVAGVIGAIVTLVVAGLIFAAAMFLGGVRFHRVERGKRSDLGGFKGSAKLASDPDLHLPSNAAAPAGIVVGRGADRKTPHERVGSWELRQKEFGPRSGDIGDESRRESFEAIEAAMARPVEPNERV</sequence>
<dbReference type="PANTHER" id="PTHR11567:SF127">
    <property type="entry name" value="HISTIDINE ACID PHOSPHATASE"/>
    <property type="match status" value="1"/>
</dbReference>
<evidence type="ECO:0000256" key="4">
    <source>
        <dbReference type="SAM" id="SignalP"/>
    </source>
</evidence>
<feature type="transmembrane region" description="Helical" evidence="3">
    <location>
        <begin position="444"/>
        <end position="471"/>
    </location>
</feature>
<dbReference type="RefSeq" id="XP_033387259.1">
    <property type="nucleotide sequence ID" value="XM_033531658.1"/>
</dbReference>
<dbReference type="GO" id="GO:0016791">
    <property type="term" value="F:phosphatase activity"/>
    <property type="evidence" value="ECO:0007669"/>
    <property type="project" value="TreeGrafter"/>
</dbReference>
<dbReference type="InterPro" id="IPR050645">
    <property type="entry name" value="Histidine_acid_phosphatase"/>
</dbReference>
<dbReference type="InterPro" id="IPR029033">
    <property type="entry name" value="His_PPase_superfam"/>
</dbReference>
<name>A0A6A5Y262_9PLEO</name>
<evidence type="ECO:0000256" key="3">
    <source>
        <dbReference type="SAM" id="Phobius"/>
    </source>
</evidence>
<feature type="region of interest" description="Disordered" evidence="2">
    <location>
        <begin position="517"/>
        <end position="548"/>
    </location>
</feature>
<protein>
    <submittedName>
        <fullName evidence="5">Phosphoglycerate mutase-like protein</fullName>
    </submittedName>
</protein>
<proteinExistence type="inferred from homology"/>
<comment type="similarity">
    <text evidence="1">Belongs to the histidine acid phosphatase family.</text>
</comment>
<keyword evidence="4" id="KW-0732">Signal</keyword>
<dbReference type="PANTHER" id="PTHR11567">
    <property type="entry name" value="ACID PHOSPHATASE-RELATED"/>
    <property type="match status" value="1"/>
</dbReference>
<dbReference type="Proteomes" id="UP000799778">
    <property type="component" value="Unassembled WGS sequence"/>
</dbReference>
<dbReference type="Pfam" id="PF00328">
    <property type="entry name" value="His_Phos_2"/>
    <property type="match status" value="1"/>
</dbReference>
<accession>A0A6A5Y262</accession>
<feature type="signal peptide" evidence="4">
    <location>
        <begin position="1"/>
        <end position="17"/>
    </location>
</feature>
<dbReference type="InterPro" id="IPR000560">
    <property type="entry name" value="His_Pase_clade-2"/>
</dbReference>
<evidence type="ECO:0000313" key="5">
    <source>
        <dbReference type="EMBL" id="KAF2018920.1"/>
    </source>
</evidence>
<feature type="chain" id="PRO_5025391845" evidence="4">
    <location>
        <begin position="18"/>
        <end position="569"/>
    </location>
</feature>